<accession>A0A0D2IFJ0</accession>
<dbReference type="PANTHER" id="PTHR44144:SF1">
    <property type="entry name" value="DNAJ HOMOLOG SUBFAMILY C MEMBER 9"/>
    <property type="match status" value="1"/>
</dbReference>
<dbReference type="InterPro" id="IPR001623">
    <property type="entry name" value="DnaJ_domain"/>
</dbReference>
<dbReference type="EMBL" id="KN847480">
    <property type="protein sequence ID" value="KIX02016.1"/>
    <property type="molecule type" value="Genomic_DNA"/>
</dbReference>
<dbReference type="PROSITE" id="PS00636">
    <property type="entry name" value="DNAJ_1"/>
    <property type="match status" value="1"/>
</dbReference>
<dbReference type="InterPro" id="IPR036869">
    <property type="entry name" value="J_dom_sf"/>
</dbReference>
<feature type="compositionally biased region" description="Basic and acidic residues" evidence="1">
    <location>
        <begin position="471"/>
        <end position="486"/>
    </location>
</feature>
<feature type="compositionally biased region" description="Basic and acidic residues" evidence="1">
    <location>
        <begin position="571"/>
        <end position="609"/>
    </location>
</feature>
<feature type="compositionally biased region" description="Basic and acidic residues" evidence="1">
    <location>
        <begin position="544"/>
        <end position="561"/>
    </location>
</feature>
<dbReference type="AlphaFoldDB" id="A0A0D2IFJ0"/>
<dbReference type="InterPro" id="IPR052594">
    <property type="entry name" value="J_domain-containing_protein"/>
</dbReference>
<gene>
    <name evidence="3" type="ORF">Z518_07955</name>
</gene>
<dbReference type="SUPFAM" id="SSF46565">
    <property type="entry name" value="Chaperone J-domain"/>
    <property type="match status" value="1"/>
</dbReference>
<evidence type="ECO:0000313" key="4">
    <source>
        <dbReference type="Proteomes" id="UP000053617"/>
    </source>
</evidence>
<dbReference type="Gene3D" id="1.10.287.110">
    <property type="entry name" value="DnaJ domain"/>
    <property type="match status" value="1"/>
</dbReference>
<dbReference type="STRING" id="1442369.A0A0D2IFJ0"/>
<feature type="compositionally biased region" description="Basic and acidic residues" evidence="1">
    <location>
        <begin position="257"/>
        <end position="273"/>
    </location>
</feature>
<dbReference type="HOGENOM" id="CLU_407109_0_0_1"/>
<organism evidence="3 4">
    <name type="scientific">Rhinocladiella mackenziei CBS 650.93</name>
    <dbReference type="NCBI Taxonomy" id="1442369"/>
    <lineage>
        <taxon>Eukaryota</taxon>
        <taxon>Fungi</taxon>
        <taxon>Dikarya</taxon>
        <taxon>Ascomycota</taxon>
        <taxon>Pezizomycotina</taxon>
        <taxon>Eurotiomycetes</taxon>
        <taxon>Chaetothyriomycetidae</taxon>
        <taxon>Chaetothyriales</taxon>
        <taxon>Herpotrichiellaceae</taxon>
        <taxon>Rhinocladiella</taxon>
    </lineage>
</organism>
<evidence type="ECO:0000259" key="2">
    <source>
        <dbReference type="PROSITE" id="PS50076"/>
    </source>
</evidence>
<feature type="compositionally biased region" description="Polar residues" evidence="1">
    <location>
        <begin position="352"/>
        <end position="363"/>
    </location>
</feature>
<dbReference type="Pfam" id="PF00226">
    <property type="entry name" value="DnaJ"/>
    <property type="match status" value="1"/>
</dbReference>
<dbReference type="PRINTS" id="PR00625">
    <property type="entry name" value="JDOMAIN"/>
</dbReference>
<dbReference type="CDD" id="cd06257">
    <property type="entry name" value="DnaJ"/>
    <property type="match status" value="1"/>
</dbReference>
<feature type="compositionally biased region" description="Basic and acidic residues" evidence="1">
    <location>
        <begin position="617"/>
        <end position="635"/>
    </location>
</feature>
<feature type="compositionally biased region" description="Polar residues" evidence="1">
    <location>
        <begin position="245"/>
        <end position="256"/>
    </location>
</feature>
<dbReference type="PROSITE" id="PS50076">
    <property type="entry name" value="DNAJ_2"/>
    <property type="match status" value="1"/>
</dbReference>
<dbReference type="RefSeq" id="XP_013269152.1">
    <property type="nucleotide sequence ID" value="XM_013413698.1"/>
</dbReference>
<feature type="domain" description="J" evidence="2">
    <location>
        <begin position="8"/>
        <end position="76"/>
    </location>
</feature>
<dbReference type="PANTHER" id="PTHR44144">
    <property type="entry name" value="DNAJ HOMOLOG SUBFAMILY C MEMBER 9"/>
    <property type="match status" value="1"/>
</dbReference>
<feature type="compositionally biased region" description="Low complexity" evidence="1">
    <location>
        <begin position="174"/>
        <end position="192"/>
    </location>
</feature>
<feature type="compositionally biased region" description="Gly residues" evidence="1">
    <location>
        <begin position="314"/>
        <end position="326"/>
    </location>
</feature>
<reference evidence="3 4" key="1">
    <citation type="submission" date="2015-01" db="EMBL/GenBank/DDBJ databases">
        <title>The Genome Sequence of Rhinocladiella mackenzie CBS 650.93.</title>
        <authorList>
            <consortium name="The Broad Institute Genomics Platform"/>
            <person name="Cuomo C."/>
            <person name="de Hoog S."/>
            <person name="Gorbushina A."/>
            <person name="Stielow B."/>
            <person name="Teixiera M."/>
            <person name="Abouelleil A."/>
            <person name="Chapman S.B."/>
            <person name="Priest M."/>
            <person name="Young S.K."/>
            <person name="Wortman J."/>
            <person name="Nusbaum C."/>
            <person name="Birren B."/>
        </authorList>
    </citation>
    <scope>NUCLEOTIDE SEQUENCE [LARGE SCALE GENOMIC DNA]</scope>
    <source>
        <strain evidence="3 4">CBS 650.93</strain>
    </source>
</reference>
<feature type="region of interest" description="Disordered" evidence="1">
    <location>
        <begin position="83"/>
        <end position="645"/>
    </location>
</feature>
<feature type="compositionally biased region" description="Basic and acidic residues" evidence="1">
    <location>
        <begin position="193"/>
        <end position="221"/>
    </location>
</feature>
<feature type="compositionally biased region" description="Polar residues" evidence="1">
    <location>
        <begin position="524"/>
        <end position="538"/>
    </location>
</feature>
<feature type="compositionally biased region" description="Basic and acidic residues" evidence="1">
    <location>
        <begin position="366"/>
        <end position="390"/>
    </location>
</feature>
<dbReference type="GO" id="GO:0005634">
    <property type="term" value="C:nucleus"/>
    <property type="evidence" value="ECO:0007669"/>
    <property type="project" value="TreeGrafter"/>
</dbReference>
<dbReference type="Proteomes" id="UP000053617">
    <property type="component" value="Unassembled WGS sequence"/>
</dbReference>
<protein>
    <recommendedName>
        <fullName evidence="2">J domain-containing protein</fullName>
    </recommendedName>
</protein>
<dbReference type="OrthoDB" id="10250354at2759"/>
<dbReference type="GeneID" id="25296026"/>
<dbReference type="GO" id="GO:0031072">
    <property type="term" value="F:heat shock protein binding"/>
    <property type="evidence" value="ECO:0007669"/>
    <property type="project" value="TreeGrafter"/>
</dbReference>
<evidence type="ECO:0000256" key="1">
    <source>
        <dbReference type="SAM" id="MobiDB-lite"/>
    </source>
</evidence>
<feature type="compositionally biased region" description="Basic and acidic residues" evidence="1">
    <location>
        <begin position="138"/>
        <end position="172"/>
    </location>
</feature>
<keyword evidence="4" id="KW-1185">Reference proteome</keyword>
<evidence type="ECO:0000313" key="3">
    <source>
        <dbReference type="EMBL" id="KIX02016.1"/>
    </source>
</evidence>
<feature type="compositionally biased region" description="Basic and acidic residues" evidence="1">
    <location>
        <begin position="280"/>
        <end position="291"/>
    </location>
</feature>
<dbReference type="GO" id="GO:0005737">
    <property type="term" value="C:cytoplasm"/>
    <property type="evidence" value="ECO:0007669"/>
    <property type="project" value="TreeGrafter"/>
</dbReference>
<dbReference type="SMART" id="SM00271">
    <property type="entry name" value="DnaJ"/>
    <property type="match status" value="1"/>
</dbReference>
<dbReference type="InterPro" id="IPR018253">
    <property type="entry name" value="DnaJ_domain_CS"/>
</dbReference>
<name>A0A0D2IFJ0_9EURO</name>
<feature type="compositionally biased region" description="Basic and acidic residues" evidence="1">
    <location>
        <begin position="116"/>
        <end position="130"/>
    </location>
</feature>
<dbReference type="VEuPathDB" id="FungiDB:Z518_07955"/>
<feature type="compositionally biased region" description="Basic and acidic residues" evidence="1">
    <location>
        <begin position="503"/>
        <end position="523"/>
    </location>
</feature>
<proteinExistence type="predicted"/>
<sequence>MSSPIPPDPYATLGVSKDADHSAIRTAHRKLVLKCHPDRIKDETLREKGKDEFQKIQQAYEILSDPVRRSRYDDQVKLAELRKEAMARGPPPTNTATATRVYPMRPAPQPSPTATREYREDGNFYEEVRAPKNTPAYDYRDPYEETPRTTSRKHPEYEKRAPPPSKTNEKSKKASSTWAGMMTAAAAASKLKAQAEKARSSKADEKRSDREKKRERSEKVQTRRAAYVDDSDSDYDYPEIRPSYKPSSRPKTTSHFESSESTRRPSHPEKYRDWDEESFDEKWERHHEESKAYMAKANNRPSLDRVESDAYHYWGGGDSRGSGRRSGGSDNERRPTSSKGRRSHPEDYFTTPPFSKSASSPTNLRAHVEERAPNIRDRDRERDRERERRMPPNLHRSQTTPVPKATSKMDTAPPKGSNLKHGETHMHDSGYGSSSSPHTPEMREESPPRTVRSRQTSTRYQIVDPEPDGEDQYRSPRVKVYDDYHDRHHRRYHHSPESIVGEPNREFDRRKEKPERPRVETNSRSKSSRGTSMAQEYVTSPGVRRGDSGRFEDGASPRSPRETPPVSRNNSGREREKLYGEMSPDEREPSRYARRYSADKIHMAPHREPQYASYPRDPMDYRSHEPSSRFREPRVRRPSVSVGGY</sequence>